<accession>A0A5Y3W2M8</accession>
<evidence type="ECO:0008006" key="2">
    <source>
        <dbReference type="Google" id="ProtNLM"/>
    </source>
</evidence>
<dbReference type="Proteomes" id="UP000839781">
    <property type="component" value="Unassembled WGS sequence"/>
</dbReference>
<dbReference type="Pfam" id="PF16162">
    <property type="entry name" value="KwaB"/>
    <property type="match status" value="1"/>
</dbReference>
<dbReference type="EMBL" id="AAIYJF010000005">
    <property type="protein sequence ID" value="ECJ4377485.1"/>
    <property type="molecule type" value="Genomic_DNA"/>
</dbReference>
<comment type="caution">
    <text evidence="1">The sequence shown here is derived from an EMBL/GenBank/DDBJ whole genome shotgun (WGS) entry which is preliminary data.</text>
</comment>
<protein>
    <recommendedName>
        <fullName evidence="2">DUF4868 domain-containing protein</fullName>
    </recommendedName>
</protein>
<evidence type="ECO:0000313" key="1">
    <source>
        <dbReference type="EMBL" id="ECJ4377485.1"/>
    </source>
</evidence>
<name>A0A5Y3W2M8_SALDZ</name>
<proteinExistence type="predicted"/>
<gene>
    <name evidence="1" type="ORF">DLB95_09380</name>
</gene>
<sequence length="339" mass="38484">MNNININTLLNSLLNLYESKTLSINCYLITKKINKNSTIASDNRFNFDIYKVSLDKKMVAYFNTGTSTTLRKLADNKNLELADYSVISDDGVDAIYSYDNIENLDFHTVLERISKNSKINTLKNLEDVKSDILAFSLKISTKDEEFTIYRKLTKSKVATDAPLNTIQKMQAFFDVNSAIMKVVPMQTISFDNKIDFICKGEDTYIVSKLGFEQIIGIEKEFMENARSVLQVISNSSIIYDMKVLEDVILANKTLLRTIASISQKKNHEALNAETLKKYQDTLNIFEGSKLEEKDGRLVIKNISDVRLLIKVLNDFYKQGVASGKYYGTNSGHIIDKKTS</sequence>
<dbReference type="InterPro" id="IPR032359">
    <property type="entry name" value="KwaB-like"/>
</dbReference>
<dbReference type="AlphaFoldDB" id="A0A5Y3W2M8"/>
<reference evidence="1" key="1">
    <citation type="submission" date="2018-05" db="EMBL/GenBank/DDBJ databases">
        <authorList>
            <person name="Ashton P.M."/>
            <person name="Dallman T."/>
            <person name="Nair S."/>
            <person name="De Pinna E."/>
            <person name="Peters T."/>
            <person name="Grant K."/>
        </authorList>
    </citation>
    <scope>NUCLEOTIDE SEQUENCE [LARGE SCALE GENOMIC DNA]</scope>
    <source>
        <strain evidence="1">474878</strain>
    </source>
</reference>
<organism evidence="1">
    <name type="scientific">Salmonella diarizonae</name>
    <dbReference type="NCBI Taxonomy" id="59204"/>
    <lineage>
        <taxon>Bacteria</taxon>
        <taxon>Pseudomonadati</taxon>
        <taxon>Pseudomonadota</taxon>
        <taxon>Gammaproteobacteria</taxon>
        <taxon>Enterobacterales</taxon>
        <taxon>Enterobacteriaceae</taxon>
        <taxon>Salmonella</taxon>
    </lineage>
</organism>